<dbReference type="AlphaFoldDB" id="A0A0W0X2G4"/>
<dbReference type="Pfam" id="PF01230">
    <property type="entry name" value="HIT"/>
    <property type="match status" value="1"/>
</dbReference>
<dbReference type="RefSeq" id="WP_025386344.1">
    <property type="nucleotide sequence ID" value="NZ_KV441803.1"/>
</dbReference>
<dbReference type="PATRIC" id="fig|29423.5.peg.1296"/>
<comment type="caution">
    <text evidence="1">Lacks conserved residue(s) required for the propagation of feature annotation.</text>
</comment>
<reference evidence="3 4" key="1">
    <citation type="submission" date="2015-11" db="EMBL/GenBank/DDBJ databases">
        <title>Genomic analysis of 38 Legionella species identifies large and diverse effector repertoires.</title>
        <authorList>
            <person name="Burstein D."/>
            <person name="Amaro F."/>
            <person name="Zusman T."/>
            <person name="Lifshitz Z."/>
            <person name="Cohen O."/>
            <person name="Gilbert J.A."/>
            <person name="Pupko T."/>
            <person name="Shuman H.A."/>
            <person name="Segal G."/>
        </authorList>
    </citation>
    <scope>NUCLEOTIDE SEQUENCE [LARGE SCALE GENOMIC DNA]</scope>
    <source>
        <strain evidence="3 4">Oak Ridge-10</strain>
    </source>
</reference>
<organism evidence="3 4">
    <name type="scientific">Legionella oakridgensis</name>
    <dbReference type="NCBI Taxonomy" id="29423"/>
    <lineage>
        <taxon>Bacteria</taxon>
        <taxon>Pseudomonadati</taxon>
        <taxon>Pseudomonadota</taxon>
        <taxon>Gammaproteobacteria</taxon>
        <taxon>Legionellales</taxon>
        <taxon>Legionellaceae</taxon>
        <taxon>Legionella</taxon>
    </lineage>
</organism>
<gene>
    <name evidence="3" type="primary">hit1</name>
    <name evidence="3" type="ORF">Loak_1239</name>
</gene>
<protein>
    <submittedName>
        <fullName evidence="3">Diadenosine tetraphosphate (Ap4A) hydrolase-like HIT family hydrolase</fullName>
    </submittedName>
</protein>
<evidence type="ECO:0000313" key="3">
    <source>
        <dbReference type="EMBL" id="KTD38751.1"/>
    </source>
</evidence>
<keyword evidence="3" id="KW-0378">Hydrolase</keyword>
<dbReference type="Gene3D" id="3.30.428.10">
    <property type="entry name" value="HIT-like"/>
    <property type="match status" value="1"/>
</dbReference>
<dbReference type="PIRSF" id="PIRSF000714">
    <property type="entry name" value="HIT"/>
    <property type="match status" value="1"/>
</dbReference>
<dbReference type="InterPro" id="IPR036265">
    <property type="entry name" value="HIT-like_sf"/>
</dbReference>
<dbReference type="InterPro" id="IPR026026">
    <property type="entry name" value="HIT_Hint"/>
</dbReference>
<dbReference type="SUPFAM" id="SSF54197">
    <property type="entry name" value="HIT-like"/>
    <property type="match status" value="1"/>
</dbReference>
<name>A0A0W0X2G4_9GAMM</name>
<accession>A0A0W0X2G4</accession>
<dbReference type="GO" id="GO:0016787">
    <property type="term" value="F:hydrolase activity"/>
    <property type="evidence" value="ECO:0007669"/>
    <property type="project" value="UniProtKB-KW"/>
</dbReference>
<evidence type="ECO:0000259" key="2">
    <source>
        <dbReference type="PROSITE" id="PS51084"/>
    </source>
</evidence>
<dbReference type="InterPro" id="IPR011146">
    <property type="entry name" value="HIT-like"/>
</dbReference>
<evidence type="ECO:0000256" key="1">
    <source>
        <dbReference type="PROSITE-ProRule" id="PRU00464"/>
    </source>
</evidence>
<evidence type="ECO:0000313" key="4">
    <source>
        <dbReference type="Proteomes" id="UP000054858"/>
    </source>
</evidence>
<sequence length="141" mass="16392">MSFLVDDRIASTCFELGDWPLSRVFLKNNAEFPWLILVPRVENMQDIEQLSQNQRYLFMDEISELSAIVRAYFKPDKLNIGALGNLVPQLHMHVIARFVDDKLWPHGVWQVAQPAQDYAPAERDELIQKLTNRIQSSSVFF</sequence>
<proteinExistence type="predicted"/>
<comment type="caution">
    <text evidence="3">The sequence shown here is derived from an EMBL/GenBank/DDBJ whole genome shotgun (WGS) entry which is preliminary data.</text>
</comment>
<dbReference type="Proteomes" id="UP000054858">
    <property type="component" value="Unassembled WGS sequence"/>
</dbReference>
<dbReference type="PROSITE" id="PS51084">
    <property type="entry name" value="HIT_2"/>
    <property type="match status" value="1"/>
</dbReference>
<feature type="domain" description="HIT" evidence="2">
    <location>
        <begin position="35"/>
        <end position="104"/>
    </location>
</feature>
<dbReference type="EMBL" id="LNYP01000024">
    <property type="protein sequence ID" value="KTD38751.1"/>
    <property type="molecule type" value="Genomic_DNA"/>
</dbReference>